<dbReference type="FunFam" id="3.40.47.10:FF:000010">
    <property type="entry name" value="Acetyl-CoA acetyltransferase (Thiolase)"/>
    <property type="match status" value="1"/>
</dbReference>
<dbReference type="PROSITE" id="PS00737">
    <property type="entry name" value="THIOLASE_2"/>
    <property type="match status" value="1"/>
</dbReference>
<dbReference type="CDD" id="cd00751">
    <property type="entry name" value="thiolase"/>
    <property type="match status" value="1"/>
</dbReference>
<dbReference type="InterPro" id="IPR020613">
    <property type="entry name" value="Thiolase_CS"/>
</dbReference>
<accession>A0A2N3G637</accession>
<comment type="caution">
    <text evidence="10">The sequence shown here is derived from an EMBL/GenBank/DDBJ whole genome shotgun (WGS) entry which is preliminary data.</text>
</comment>
<keyword evidence="3 7" id="KW-0808">Transferase</keyword>
<dbReference type="InterPro" id="IPR002155">
    <property type="entry name" value="Thiolase"/>
</dbReference>
<dbReference type="SUPFAM" id="SSF53901">
    <property type="entry name" value="Thiolase-like"/>
    <property type="match status" value="2"/>
</dbReference>
<evidence type="ECO:0000256" key="7">
    <source>
        <dbReference type="RuleBase" id="RU003557"/>
    </source>
</evidence>
<feature type="active site" description="Proton acceptor" evidence="6">
    <location>
        <position position="347"/>
    </location>
</feature>
<evidence type="ECO:0000313" key="11">
    <source>
        <dbReference type="Proteomes" id="UP000233654"/>
    </source>
</evidence>
<protein>
    <recommendedName>
        <fullName evidence="5">Probable acetyl-CoA acetyltransferase</fullName>
        <ecNumber evidence="2">2.3.1.9</ecNumber>
    </recommendedName>
</protein>
<feature type="active site" description="Proton acceptor" evidence="6">
    <location>
        <position position="377"/>
    </location>
</feature>
<evidence type="ECO:0000313" key="10">
    <source>
        <dbReference type="EMBL" id="PKQ28180.1"/>
    </source>
</evidence>
<dbReference type="InterPro" id="IPR020616">
    <property type="entry name" value="Thiolase_N"/>
</dbReference>
<dbReference type="InterPro" id="IPR020617">
    <property type="entry name" value="Thiolase_C"/>
</dbReference>
<proteinExistence type="inferred from homology"/>
<evidence type="ECO:0000256" key="6">
    <source>
        <dbReference type="PIRSR" id="PIRSR000429-1"/>
    </source>
</evidence>
<dbReference type="Pfam" id="PF02803">
    <property type="entry name" value="Thiolase_C"/>
    <property type="match status" value="1"/>
</dbReference>
<comment type="similarity">
    <text evidence="1 7">Belongs to the thiolase-like superfamily. Thiolase family.</text>
</comment>
<feature type="domain" description="Thiolase N-terminal" evidence="8">
    <location>
        <begin position="4"/>
        <end position="260"/>
    </location>
</feature>
<dbReference type="NCBIfam" id="TIGR01930">
    <property type="entry name" value="AcCoA-C-Actrans"/>
    <property type="match status" value="1"/>
</dbReference>
<dbReference type="Pfam" id="PF00108">
    <property type="entry name" value="Thiolase_N"/>
    <property type="match status" value="1"/>
</dbReference>
<dbReference type="GO" id="GO:0003985">
    <property type="term" value="F:acetyl-CoA C-acetyltransferase activity"/>
    <property type="evidence" value="ECO:0007669"/>
    <property type="project" value="UniProtKB-EC"/>
</dbReference>
<dbReference type="InterPro" id="IPR016039">
    <property type="entry name" value="Thiolase-like"/>
</dbReference>
<feature type="domain" description="Thiolase C-terminal" evidence="9">
    <location>
        <begin position="269"/>
        <end position="390"/>
    </location>
</feature>
<dbReference type="PIRSF" id="PIRSF000429">
    <property type="entry name" value="Ac-CoA_Ac_transf"/>
    <property type="match status" value="1"/>
</dbReference>
<dbReference type="PANTHER" id="PTHR18919:SF107">
    <property type="entry name" value="ACETYL-COA ACETYLTRANSFERASE, CYTOSOLIC"/>
    <property type="match status" value="1"/>
</dbReference>
<evidence type="ECO:0000256" key="5">
    <source>
        <dbReference type="ARBA" id="ARBA00040529"/>
    </source>
</evidence>
<gene>
    <name evidence="10" type="ORF">CVT63_04040</name>
</gene>
<feature type="active site" description="Acyl-thioester intermediate" evidence="6">
    <location>
        <position position="89"/>
    </location>
</feature>
<dbReference type="EC" id="2.3.1.9" evidence="2"/>
<dbReference type="Proteomes" id="UP000233654">
    <property type="component" value="Unassembled WGS sequence"/>
</dbReference>
<evidence type="ECO:0000259" key="8">
    <source>
        <dbReference type="Pfam" id="PF00108"/>
    </source>
</evidence>
<organism evidence="10 11">
    <name type="scientific">Candidatus Anoxymicrobium japonicum</name>
    <dbReference type="NCBI Taxonomy" id="2013648"/>
    <lineage>
        <taxon>Bacteria</taxon>
        <taxon>Bacillati</taxon>
        <taxon>Actinomycetota</taxon>
        <taxon>Candidatus Geothermincolia</taxon>
        <taxon>Candidatus Geothermincolales</taxon>
        <taxon>Candidatus Anoxymicrobiaceae</taxon>
        <taxon>Candidatus Anoxymicrobium</taxon>
    </lineage>
</organism>
<name>A0A2N3G637_9ACTN</name>
<dbReference type="Gene3D" id="3.40.47.10">
    <property type="match status" value="2"/>
</dbReference>
<dbReference type="EMBL" id="PHEX01000028">
    <property type="protein sequence ID" value="PKQ28180.1"/>
    <property type="molecule type" value="Genomic_DNA"/>
</dbReference>
<dbReference type="AlphaFoldDB" id="A0A2N3G637"/>
<sequence>MENVVIVSAARTPFGTFGGSLKSVPPVQLTTLVIKEALERANLAPDAIDSVVFGQVITRTDENNLVARCGGLAAGLPVTVPCHTVIRGCGSGIESAVAGARQIMLGEDEVVIVGGVENMSMAPYLSKDARFGLRMRDSVLTDSLWEVLNDPITGLIMGETAENIAKRHGITREEQDRHALASNQKALKAIAEGKLKAQIVPVEIKGRKGTVVFDTDEHPKDTDLEQLGALPSAFVKDGTVTAGNSSGINDGAAAAVLMSENRARAEGIAPLGRVVSYAVAGVDPAYMGYGPVPSSRKALERAGMTVRDIDIWEINEAFSAQYLYCERELGVDPERANIWGGAVAFGHPVGASGGRLIATVLEELKDRNASVGCVTLCIGGGQGIAMIIERL</sequence>
<dbReference type="PANTHER" id="PTHR18919">
    <property type="entry name" value="ACETYL-COA C-ACYLTRANSFERASE"/>
    <property type="match status" value="1"/>
</dbReference>
<evidence type="ECO:0000256" key="1">
    <source>
        <dbReference type="ARBA" id="ARBA00010982"/>
    </source>
</evidence>
<evidence type="ECO:0000259" key="9">
    <source>
        <dbReference type="Pfam" id="PF02803"/>
    </source>
</evidence>
<evidence type="ECO:0000256" key="2">
    <source>
        <dbReference type="ARBA" id="ARBA00012705"/>
    </source>
</evidence>
<evidence type="ECO:0000256" key="4">
    <source>
        <dbReference type="ARBA" id="ARBA00023315"/>
    </source>
</evidence>
<keyword evidence="4 7" id="KW-0012">Acyltransferase</keyword>
<reference evidence="10 11" key="1">
    <citation type="journal article" date="2017" name="ISME J.">
        <title>Potential for microbial H2 and metal transformations associated with novel bacteria and archaea in deep terrestrial subsurface sediments.</title>
        <authorList>
            <person name="Hernsdorf A.W."/>
            <person name="Amano Y."/>
            <person name="Miyakawa K."/>
            <person name="Ise K."/>
            <person name="Suzuki Y."/>
            <person name="Anantharaman K."/>
            <person name="Probst A."/>
            <person name="Burstein D."/>
            <person name="Thomas B.C."/>
            <person name="Banfield J.F."/>
        </authorList>
    </citation>
    <scope>NUCLEOTIDE SEQUENCE [LARGE SCALE GENOMIC DNA]</scope>
    <source>
        <strain evidence="10">HGW-Actinobacteria-3</strain>
    </source>
</reference>
<evidence type="ECO:0000256" key="3">
    <source>
        <dbReference type="ARBA" id="ARBA00022679"/>
    </source>
</evidence>